<dbReference type="Proteomes" id="UP000010077">
    <property type="component" value="Chromosome"/>
</dbReference>
<protein>
    <submittedName>
        <fullName evidence="1">Uncharacterized protein</fullName>
    </submittedName>
</protein>
<keyword evidence="2" id="KW-1185">Reference proteome</keyword>
<sequence length="38" mass="4386">MLEKFIKFHAACRSILTLLSLKDFCVSLSKFVITCFMT</sequence>
<name>K7YR46_9PROT</name>
<accession>K7YR46</accession>
<gene>
    <name evidence="1" type="ORF">A1OE_809</name>
</gene>
<dbReference type="STRING" id="1193729.A1OE_809"/>
<dbReference type="KEGG" id="thal:A1OE_809"/>
<dbReference type="EMBL" id="CP003539">
    <property type="protein sequence ID" value="AFX98994.1"/>
    <property type="molecule type" value="Genomic_DNA"/>
</dbReference>
<evidence type="ECO:0000313" key="2">
    <source>
        <dbReference type="Proteomes" id="UP000010077"/>
    </source>
</evidence>
<organism evidence="1 2">
    <name type="scientific">Candidatus Endolissoclinum faulkneri L2</name>
    <dbReference type="NCBI Taxonomy" id="1193729"/>
    <lineage>
        <taxon>Bacteria</taxon>
        <taxon>Pseudomonadati</taxon>
        <taxon>Pseudomonadota</taxon>
        <taxon>Alphaproteobacteria</taxon>
        <taxon>Rhodospirillales</taxon>
        <taxon>Rhodospirillaceae</taxon>
        <taxon>Candidatus Endolissoclinum</taxon>
    </lineage>
</organism>
<evidence type="ECO:0000313" key="1">
    <source>
        <dbReference type="EMBL" id="AFX98994.1"/>
    </source>
</evidence>
<dbReference type="AlphaFoldDB" id="K7YR46"/>
<proteinExistence type="predicted"/>
<dbReference type="HOGENOM" id="CLU_3326008_0_0_5"/>
<reference evidence="1 2" key="1">
    <citation type="journal article" date="2012" name="Proc. Natl. Acad. Sci. U.S.A.">
        <title>Genome streamlining and chemical defense in a coral reef symbiosis.</title>
        <authorList>
            <person name="Kwan J.C."/>
            <person name="Donia M.S."/>
            <person name="Han A.W."/>
            <person name="Hirose E."/>
            <person name="Haygood M.G."/>
            <person name="Schmidt E.W."/>
        </authorList>
    </citation>
    <scope>NUCLEOTIDE SEQUENCE [LARGE SCALE GENOMIC DNA]</scope>
    <source>
        <strain evidence="1 2">L2</strain>
    </source>
</reference>